<evidence type="ECO:0000313" key="5">
    <source>
        <dbReference type="Proteomes" id="UP000077961"/>
    </source>
</evidence>
<feature type="DNA-binding region" description="OmpR/PhoB-type" evidence="2">
    <location>
        <begin position="8"/>
        <end position="103"/>
    </location>
</feature>
<dbReference type="PANTHER" id="PTHR47691">
    <property type="entry name" value="REGULATOR-RELATED"/>
    <property type="match status" value="1"/>
</dbReference>
<dbReference type="Pfam" id="PF13401">
    <property type="entry name" value="AAA_22"/>
    <property type="match status" value="1"/>
</dbReference>
<dbReference type="Proteomes" id="UP000077961">
    <property type="component" value="Unassembled WGS sequence"/>
</dbReference>
<dbReference type="Pfam" id="PF00486">
    <property type="entry name" value="Trans_reg_C"/>
    <property type="match status" value="1"/>
</dbReference>
<organism evidence="4 5">
    <name type="scientific">Paraburkholderia ginsengiterrae</name>
    <dbReference type="NCBI Taxonomy" id="1462993"/>
    <lineage>
        <taxon>Bacteria</taxon>
        <taxon>Pseudomonadati</taxon>
        <taxon>Pseudomonadota</taxon>
        <taxon>Betaproteobacteria</taxon>
        <taxon>Burkholderiales</taxon>
        <taxon>Burkholderiaceae</taxon>
        <taxon>Paraburkholderia</taxon>
    </lineage>
</organism>
<dbReference type="RefSeq" id="WP_064266302.1">
    <property type="nucleotide sequence ID" value="NZ_LXJZ01000091.1"/>
</dbReference>
<dbReference type="SUPFAM" id="SSF52540">
    <property type="entry name" value="P-loop containing nucleoside triphosphate hydrolases"/>
    <property type="match status" value="1"/>
</dbReference>
<dbReference type="InterPro" id="IPR049945">
    <property type="entry name" value="AAA_22"/>
</dbReference>
<keyword evidence="1 2" id="KW-0238">DNA-binding</keyword>
<dbReference type="PANTHER" id="PTHR47691:SF3">
    <property type="entry name" value="HTH-TYPE TRANSCRIPTIONAL REGULATOR RV0890C-RELATED"/>
    <property type="match status" value="1"/>
</dbReference>
<evidence type="ECO:0000256" key="2">
    <source>
        <dbReference type="PROSITE-ProRule" id="PRU01091"/>
    </source>
</evidence>
<accession>A0ABX2V1R7</accession>
<dbReference type="InterPro" id="IPR027417">
    <property type="entry name" value="P-loop_NTPase"/>
</dbReference>
<dbReference type="SMART" id="SM00862">
    <property type="entry name" value="Trans_reg_C"/>
    <property type="match status" value="1"/>
</dbReference>
<evidence type="ECO:0000259" key="3">
    <source>
        <dbReference type="PROSITE" id="PS51755"/>
    </source>
</evidence>
<protein>
    <recommendedName>
        <fullName evidence="3">OmpR/PhoB-type domain-containing protein</fullName>
    </recommendedName>
</protein>
<gene>
    <name evidence="4" type="ORF">A6V36_24150</name>
</gene>
<dbReference type="CDD" id="cd00383">
    <property type="entry name" value="trans_reg_C"/>
    <property type="match status" value="1"/>
</dbReference>
<keyword evidence="5" id="KW-1185">Reference proteome</keyword>
<dbReference type="Gene3D" id="3.40.50.300">
    <property type="entry name" value="P-loop containing nucleotide triphosphate hydrolases"/>
    <property type="match status" value="1"/>
</dbReference>
<feature type="domain" description="OmpR/PhoB-type" evidence="3">
    <location>
        <begin position="8"/>
        <end position="103"/>
    </location>
</feature>
<reference evidence="4 5" key="1">
    <citation type="submission" date="2016-04" db="EMBL/GenBank/DDBJ databases">
        <title>Reclassification of Paraburkholderia panaciterrae (Farh et al. 2015) Dobritsa &amp; Samadpour 2016 as a later homotypic synonym of Paraburkholderia ginsengiterrae (Farh et al. 2015) Dobritsa &amp; Samadpour 2016.</title>
        <authorList>
            <person name="Dobritsa A.P."/>
            <person name="Kutumbaka K."/>
            <person name="Samadpour M."/>
        </authorList>
    </citation>
    <scope>NUCLEOTIDE SEQUENCE [LARGE SCALE GENOMIC DNA]</scope>
    <source>
        <strain evidence="4 5">DCY85-1</strain>
    </source>
</reference>
<proteinExistence type="predicted"/>
<dbReference type="EMBL" id="LXJZ01000091">
    <property type="protein sequence ID" value="OAJ61471.1"/>
    <property type="molecule type" value="Genomic_DNA"/>
</dbReference>
<evidence type="ECO:0000256" key="1">
    <source>
        <dbReference type="ARBA" id="ARBA00023125"/>
    </source>
</evidence>
<dbReference type="PROSITE" id="PS51755">
    <property type="entry name" value="OMPR_PHOB"/>
    <property type="match status" value="1"/>
</dbReference>
<dbReference type="InterPro" id="IPR001867">
    <property type="entry name" value="OmpR/PhoB-type_DNA-bd"/>
</dbReference>
<dbReference type="SUPFAM" id="SSF46894">
    <property type="entry name" value="C-terminal effector domain of the bipartite response regulators"/>
    <property type="match status" value="1"/>
</dbReference>
<sequence>MSLTRPTEPVIAFGRYRLSQSPPRLTADGVPVEISARALELLFALVEAEGRPVPLAELGQRAWPRVNVEANTVQAQVSTLRRALGNDRDLVTTVPGYGYRFAGRAHLLDAEDAASGASGLPPTGALASAHALPEPAALRIPVRLTSFIGRHAELSELLGLLSTSRVVTLTGAPGLGKTRLAHEAARRLAAHVPDGVVAIALPPHMQADSLIDACALALRIAPEHGTDVFERLLEAIGTRRMLLIVDCSEPLREPAAHLLNTLIAAAPGLRVIVTGTAPLLIASEYLVALGPLRIPDHVKVSAHEAREYDALRLLFARLTLLLTGQEQRAARPRTPLAVRPLADFDAGHLTPNTLTMAALIARRLDGVPLALELAAAAIDRRMRTVMSLDAVLFSFARELDDLMARGGGTPNQPLSRLAPVSAVLQLHTAGFPEATRALLWRLGIFSGEFTRCSAVRMLAELAPRQEGGDANASQTDLGFEASLDDLLDAGLVEQIEGDGVVTLRLPRAVQLAAREMLMQSGEWDPAAAALAQSLAPRLAARRTQGDRRPGNVLDRIDIDDLRAALDWSLHNDRFETAIALLESSITLWRALSLTRDYLRTIRAALERVELSTPRRIRDDMRLRVALAHALPLTQAPLDEVTHAWQAAYELANACADNTYRQHALIGLIVCSVKAGELERAMDLQASYDRIAQANWTASQRAGTS</sequence>
<dbReference type="InterPro" id="IPR036388">
    <property type="entry name" value="WH-like_DNA-bd_sf"/>
</dbReference>
<comment type="caution">
    <text evidence="4">The sequence shown here is derived from an EMBL/GenBank/DDBJ whole genome shotgun (WGS) entry which is preliminary data.</text>
</comment>
<dbReference type="Gene3D" id="1.10.10.10">
    <property type="entry name" value="Winged helix-like DNA-binding domain superfamily/Winged helix DNA-binding domain"/>
    <property type="match status" value="1"/>
</dbReference>
<name>A0ABX2V1R7_9BURK</name>
<evidence type="ECO:0000313" key="4">
    <source>
        <dbReference type="EMBL" id="OAJ61471.1"/>
    </source>
</evidence>
<dbReference type="InterPro" id="IPR016032">
    <property type="entry name" value="Sig_transdc_resp-reg_C-effctor"/>
</dbReference>